<gene>
    <name evidence="1" type="ORF">FHI69_14475</name>
</gene>
<dbReference type="RefSeq" id="WP_139091048.1">
    <property type="nucleotide sequence ID" value="NZ_VDGE01000005.1"/>
</dbReference>
<dbReference type="SUPFAM" id="SSF56300">
    <property type="entry name" value="Metallo-dependent phosphatases"/>
    <property type="match status" value="1"/>
</dbReference>
<dbReference type="InterPro" id="IPR029052">
    <property type="entry name" value="Metallo-depent_PP-like"/>
</dbReference>
<comment type="caution">
    <text evidence="1">The sequence shown here is derived from an EMBL/GenBank/DDBJ whole genome shotgun (WGS) entry which is preliminary data.</text>
</comment>
<dbReference type="Proteomes" id="UP000305681">
    <property type="component" value="Unassembled WGS sequence"/>
</dbReference>
<evidence type="ECO:0000313" key="2">
    <source>
        <dbReference type="Proteomes" id="UP000305681"/>
    </source>
</evidence>
<dbReference type="EMBL" id="VDGE01000005">
    <property type="protein sequence ID" value="TNC76152.1"/>
    <property type="molecule type" value="Genomic_DNA"/>
</dbReference>
<accession>A0A5C4NPU2</accession>
<proteinExistence type="predicted"/>
<dbReference type="AlphaFoldDB" id="A0A5C4NPU2"/>
<reference evidence="1 2" key="1">
    <citation type="submission" date="2019-06" db="EMBL/GenBank/DDBJ databases">
        <title>Genome sequence of Janthinobacterium lividum UCD_MED1.</title>
        <authorList>
            <person name="De Leon M.E."/>
            <person name="Jospin G."/>
        </authorList>
    </citation>
    <scope>NUCLEOTIDE SEQUENCE [LARGE SCALE GENOMIC DNA]</scope>
    <source>
        <strain evidence="1 2">UCD_MED1</strain>
    </source>
</reference>
<organism evidence="1 2">
    <name type="scientific">Janthinobacterium lividum</name>
    <dbReference type="NCBI Taxonomy" id="29581"/>
    <lineage>
        <taxon>Bacteria</taxon>
        <taxon>Pseudomonadati</taxon>
        <taxon>Pseudomonadota</taxon>
        <taxon>Betaproteobacteria</taxon>
        <taxon>Burkholderiales</taxon>
        <taxon>Oxalobacteraceae</taxon>
        <taxon>Janthinobacterium</taxon>
    </lineage>
</organism>
<name>A0A5C4NPU2_9BURK</name>
<evidence type="ECO:0000313" key="1">
    <source>
        <dbReference type="EMBL" id="TNC76152.1"/>
    </source>
</evidence>
<sequence>MKKFTALHIADVRLRRADEQEQAVMLHALYQDVAAILAAGKRIDAIFFTGQLVAPDACAGTTPVYVYEYFLRPLLQAASLPGARFYLVPGSRAQGVAAAALGNAGFSFFSADEHASAEQRAHYKNIHAVFHGHQHTGDASSLMKSLGILFKSNPGSLYDTSGQMAAFAVLEFGTGEAAADGGAPGTRWTVSLREFDDVSKNFALSVLYTPNGQETGQVDAEYVFATLLPQLAGERDYLDGLLGKAGVQQRVDAGAAADAREFLIELAFVMFEAKSVFLNEAELGRFASDYCGVKGWSMAAGDWLAPLYAHGLLLREDGQVAFSFDYFRTYFLAQRFETSFDLMRYGPDRYDESESSLTVDGASAAQPFLRALGLNDEHAEAAQPEDCSRPG</sequence>
<protein>
    <submittedName>
        <fullName evidence="1">Uncharacterized protein</fullName>
    </submittedName>
</protein>